<dbReference type="EMBL" id="KK104799">
    <property type="protein sequence ID" value="KIY93403.1"/>
    <property type="molecule type" value="Genomic_DNA"/>
</dbReference>
<reference evidence="2 3" key="1">
    <citation type="journal article" date="2013" name="BMC Genomics">
        <title>Reconstruction of the lipid metabolism for the microalga Monoraphidium neglectum from its genome sequence reveals characteristics suitable for biofuel production.</title>
        <authorList>
            <person name="Bogen C."/>
            <person name="Al-Dilaimi A."/>
            <person name="Albersmeier A."/>
            <person name="Wichmann J."/>
            <person name="Grundmann M."/>
            <person name="Rupp O."/>
            <person name="Lauersen K.J."/>
            <person name="Blifernez-Klassen O."/>
            <person name="Kalinowski J."/>
            <person name="Goesmann A."/>
            <person name="Mussgnug J.H."/>
            <person name="Kruse O."/>
        </authorList>
    </citation>
    <scope>NUCLEOTIDE SEQUENCE [LARGE SCALE GENOMIC DNA]</scope>
    <source>
        <strain evidence="2 3">SAG 48.87</strain>
    </source>
</reference>
<evidence type="ECO:0000313" key="2">
    <source>
        <dbReference type="EMBL" id="KIY93403.1"/>
    </source>
</evidence>
<dbReference type="Proteomes" id="UP000054498">
    <property type="component" value="Unassembled WGS sequence"/>
</dbReference>
<dbReference type="AlphaFoldDB" id="A0A0D2KC02"/>
<gene>
    <name evidence="2" type="ORF">MNEG_14561</name>
</gene>
<evidence type="ECO:0000313" key="3">
    <source>
        <dbReference type="Proteomes" id="UP000054498"/>
    </source>
</evidence>
<dbReference type="KEGG" id="mng:MNEG_14561"/>
<organism evidence="2 3">
    <name type="scientific">Monoraphidium neglectum</name>
    <dbReference type="NCBI Taxonomy" id="145388"/>
    <lineage>
        <taxon>Eukaryota</taxon>
        <taxon>Viridiplantae</taxon>
        <taxon>Chlorophyta</taxon>
        <taxon>core chlorophytes</taxon>
        <taxon>Chlorophyceae</taxon>
        <taxon>CS clade</taxon>
        <taxon>Sphaeropleales</taxon>
        <taxon>Selenastraceae</taxon>
        <taxon>Monoraphidium</taxon>
    </lineage>
</organism>
<dbReference type="RefSeq" id="XP_013892423.1">
    <property type="nucleotide sequence ID" value="XM_014036969.1"/>
</dbReference>
<accession>A0A0D2KC02</accession>
<sequence length="79" mass="8364">MNPFPAPRDQICDFFIVRERLRDPPPQASARGPTPAPIPVPPRHRASEPDVSPTRDVIAPAPPAPQAPRAAAAAALCSP</sequence>
<protein>
    <submittedName>
        <fullName evidence="2">Uncharacterized protein</fullName>
    </submittedName>
</protein>
<keyword evidence="3" id="KW-1185">Reference proteome</keyword>
<dbReference type="GeneID" id="25732136"/>
<evidence type="ECO:0000256" key="1">
    <source>
        <dbReference type="SAM" id="MobiDB-lite"/>
    </source>
</evidence>
<proteinExistence type="predicted"/>
<feature type="region of interest" description="Disordered" evidence="1">
    <location>
        <begin position="20"/>
        <end position="79"/>
    </location>
</feature>
<feature type="compositionally biased region" description="Low complexity" evidence="1">
    <location>
        <begin position="67"/>
        <end position="79"/>
    </location>
</feature>
<name>A0A0D2KC02_9CHLO</name>